<accession>V6IUS6</accession>
<dbReference type="EMBL" id="AWTC01000018">
    <property type="protein sequence ID" value="EST10775.1"/>
    <property type="molecule type" value="Genomic_DNA"/>
</dbReference>
<organism evidence="1 2">
    <name type="scientific">Sporolactobacillus laevolacticus DSM 442</name>
    <dbReference type="NCBI Taxonomy" id="1395513"/>
    <lineage>
        <taxon>Bacteria</taxon>
        <taxon>Bacillati</taxon>
        <taxon>Bacillota</taxon>
        <taxon>Bacilli</taxon>
        <taxon>Bacillales</taxon>
        <taxon>Sporolactobacillaceae</taxon>
        <taxon>Sporolactobacillus</taxon>
    </lineage>
</organism>
<keyword evidence="2" id="KW-1185">Reference proteome</keyword>
<dbReference type="AlphaFoldDB" id="V6IUS6"/>
<comment type="caution">
    <text evidence="1">The sequence shown here is derived from an EMBL/GenBank/DDBJ whole genome shotgun (WGS) entry which is preliminary data.</text>
</comment>
<sequence>MEVTIQKLYLISFSNDRPFIEKIKIDPETDKLQLLSFEDDISEGKVIYEDKGIFGQYKLTKIILPKNISILN</sequence>
<proteinExistence type="predicted"/>
<dbReference type="STRING" id="1395513.P343_15325"/>
<gene>
    <name evidence="1" type="ORF">P343_15325</name>
</gene>
<evidence type="ECO:0000313" key="2">
    <source>
        <dbReference type="Proteomes" id="UP000018296"/>
    </source>
</evidence>
<dbReference type="Proteomes" id="UP000018296">
    <property type="component" value="Unassembled WGS sequence"/>
</dbReference>
<protein>
    <submittedName>
        <fullName evidence="1">Uncharacterized protein</fullName>
    </submittedName>
</protein>
<name>V6IUS6_9BACL</name>
<reference evidence="1 2" key="1">
    <citation type="journal article" date="2013" name="Genome Announc.">
        <title>Genome Sequence of Sporolactobacillus laevolacticus DSM442, an Efficient Polymer-Grade D-Lactate Producer from Agricultural Waste Cottonseed as a Nitrogen Source.</title>
        <authorList>
            <person name="Wang H."/>
            <person name="Wang L."/>
            <person name="Ju J."/>
            <person name="Yu B."/>
            <person name="Ma Y."/>
        </authorList>
    </citation>
    <scope>NUCLEOTIDE SEQUENCE [LARGE SCALE GENOMIC DNA]</scope>
    <source>
        <strain evidence="1 2">DSM 442</strain>
    </source>
</reference>
<evidence type="ECO:0000313" key="1">
    <source>
        <dbReference type="EMBL" id="EST10775.1"/>
    </source>
</evidence>
<dbReference type="PATRIC" id="fig|1395513.3.peg.3116"/>